<feature type="transmembrane region" description="Helical" evidence="1">
    <location>
        <begin position="53"/>
        <end position="70"/>
    </location>
</feature>
<evidence type="ECO:0000313" key="4">
    <source>
        <dbReference type="EMBL" id="NKW40360.1"/>
    </source>
</evidence>
<proteinExistence type="predicted"/>
<sequence length="368" mass="38707">MRMPNTTDQRHDDWDRAMEADTEAVAPALHLDHGAPDGAAGGPTQWRTVVESMVFPLFFAVMFALCYVSAFHNPAPRDVEIVVVGPESATTALVDRLVPTVGDKFDLETSTDATGAIDRLQNREIAGVIELGPTMNLHIASAEGTMRVQAAEGLAQPLAAAQGVDLNVVDHAPLAADDPTGTGLFYLVMVCTIVGYLTITVLSQVAPRMRLRQQLGVLGVMSVVGVLAAYLVSAIFVGFYGASFAASLALLAVVIAYTIVVGLVSILVNRVFGKAAIMVVMVLMIFVNFPSAGGAFPADFLPGFWSALSHFWIGAGAVDATRSIVYFGGTGVGHGLLVIGGWFVVTAALLGLTQLRKPKAEAPQQQAG</sequence>
<evidence type="ECO:0008006" key="6">
    <source>
        <dbReference type="Google" id="ProtNLM"/>
    </source>
</evidence>
<evidence type="ECO:0000256" key="1">
    <source>
        <dbReference type="SAM" id="Phobius"/>
    </source>
</evidence>
<dbReference type="Proteomes" id="UP000603463">
    <property type="component" value="Unassembled WGS sequence"/>
</dbReference>
<evidence type="ECO:0000313" key="2">
    <source>
        <dbReference type="EMBL" id="MBM4566969.1"/>
    </source>
</evidence>
<dbReference type="EMBL" id="WVBC01000034">
    <property type="protein sequence ID" value="NKT81125.1"/>
    <property type="molecule type" value="Genomic_DNA"/>
</dbReference>
<dbReference type="EMBL" id="WUXR01000008">
    <property type="protein sequence ID" value="MBM4566969.1"/>
    <property type="molecule type" value="Genomic_DNA"/>
</dbReference>
<evidence type="ECO:0000313" key="3">
    <source>
        <dbReference type="EMBL" id="NKT81125.1"/>
    </source>
</evidence>
<keyword evidence="1" id="KW-1133">Transmembrane helix</keyword>
<feature type="transmembrane region" description="Helical" evidence="1">
    <location>
        <begin position="332"/>
        <end position="352"/>
    </location>
</feature>
<dbReference type="Proteomes" id="UP000608063">
    <property type="component" value="Unassembled WGS sequence"/>
</dbReference>
<dbReference type="EMBL" id="WVDC01000001">
    <property type="protein sequence ID" value="NKW40360.1"/>
    <property type="molecule type" value="Genomic_DNA"/>
</dbReference>
<comment type="caution">
    <text evidence="2">The sequence shown here is derived from an EMBL/GenBank/DDBJ whole genome shotgun (WGS) entry which is preliminary data.</text>
</comment>
<reference evidence="2" key="1">
    <citation type="submission" date="2019-11" db="EMBL/GenBank/DDBJ databases">
        <title>Spread of Macrolides and rifampicin resistant Rhodococcus equi in clinical isolates in the USA.</title>
        <authorList>
            <person name="Alvarez-Narvaez S."/>
            <person name="Huber L."/>
            <person name="Cohen N.D."/>
            <person name="Slovis N."/>
            <person name="Greiter M."/>
            <person name="Giguere S."/>
            <person name="Hart K."/>
        </authorList>
    </citation>
    <scope>NUCLEOTIDE SEQUENCE</scope>
    <source>
        <strain evidence="2">Lh_17</strain>
    </source>
</reference>
<accession>A0A9Q2YYK7</accession>
<feature type="transmembrane region" description="Helical" evidence="1">
    <location>
        <begin position="215"/>
        <end position="240"/>
    </location>
</feature>
<dbReference type="AlphaFoldDB" id="A0A9Q2YYK7"/>
<keyword evidence="1" id="KW-0812">Transmembrane</keyword>
<organism evidence="2 5">
    <name type="scientific">Rhodococcus hoagii</name>
    <name type="common">Corynebacterium equii</name>
    <dbReference type="NCBI Taxonomy" id="43767"/>
    <lineage>
        <taxon>Bacteria</taxon>
        <taxon>Bacillati</taxon>
        <taxon>Actinomycetota</taxon>
        <taxon>Actinomycetes</taxon>
        <taxon>Mycobacteriales</taxon>
        <taxon>Nocardiaceae</taxon>
        <taxon>Prescottella</taxon>
    </lineage>
</organism>
<feature type="transmembrane region" description="Helical" evidence="1">
    <location>
        <begin position="246"/>
        <end position="268"/>
    </location>
</feature>
<feature type="transmembrane region" description="Helical" evidence="1">
    <location>
        <begin position="183"/>
        <end position="203"/>
    </location>
</feature>
<keyword evidence="1" id="KW-0472">Membrane</keyword>
<protein>
    <recommendedName>
        <fullName evidence="6">Integral membrane protein</fullName>
    </recommendedName>
</protein>
<evidence type="ECO:0000313" key="5">
    <source>
        <dbReference type="Proteomes" id="UP000808906"/>
    </source>
</evidence>
<feature type="transmembrane region" description="Helical" evidence="1">
    <location>
        <begin position="275"/>
        <end position="296"/>
    </location>
</feature>
<name>A0A9Q2YYK7_RHOHA</name>
<gene>
    <name evidence="2" type="ORF">GS441_16425</name>
    <name evidence="3" type="ORF">GS882_23920</name>
    <name evidence="4" type="ORF">GS947_01675</name>
</gene>
<reference evidence="3" key="2">
    <citation type="journal article" date="2020" name="Environ. Microbiol.">
        <title>The novel and transferable erm(51) gene confers Macrolides, Lincosamides, and Streptogramins B (MLSB) resistance to clonal Rhodococcus equi in the environment.</title>
        <authorList>
            <person name="Huber L."/>
            <person name="Giguere S."/>
            <person name="Slovis N.M."/>
            <person name="Alvarez-Narvaez S."/>
            <person name="Hart K.A."/>
            <person name="Greiter M."/>
            <person name="Morris E.R.A."/>
            <person name="Cohen N.D."/>
        </authorList>
    </citation>
    <scope>NUCLEOTIDE SEQUENCE</scope>
    <source>
        <strain evidence="3">Lh_116_1</strain>
        <strain evidence="4">Lh_16_1</strain>
    </source>
</reference>
<dbReference type="Proteomes" id="UP000808906">
    <property type="component" value="Unassembled WGS sequence"/>
</dbReference>